<dbReference type="AlphaFoldDB" id="A0A2G8SG95"/>
<evidence type="ECO:0000313" key="3">
    <source>
        <dbReference type="EMBL" id="PIL32789.1"/>
    </source>
</evidence>
<keyword evidence="4" id="KW-1185">Reference proteome</keyword>
<dbReference type="Proteomes" id="UP000230002">
    <property type="component" value="Unassembled WGS sequence"/>
</dbReference>
<evidence type="ECO:0000256" key="2">
    <source>
        <dbReference type="SAM" id="SignalP"/>
    </source>
</evidence>
<accession>A0A2G8SG95</accession>
<name>A0A2G8SG95_9APHY</name>
<protein>
    <submittedName>
        <fullName evidence="3">Uncharacterized protein</fullName>
    </submittedName>
</protein>
<evidence type="ECO:0000256" key="1">
    <source>
        <dbReference type="SAM" id="MobiDB-lite"/>
    </source>
</evidence>
<feature type="chain" id="PRO_5013963688" evidence="2">
    <location>
        <begin position="22"/>
        <end position="240"/>
    </location>
</feature>
<dbReference type="EMBL" id="AYKW01000009">
    <property type="protein sequence ID" value="PIL32789.1"/>
    <property type="molecule type" value="Genomic_DNA"/>
</dbReference>
<feature type="signal peptide" evidence="2">
    <location>
        <begin position="1"/>
        <end position="21"/>
    </location>
</feature>
<gene>
    <name evidence="3" type="ORF">GSI_04906</name>
</gene>
<feature type="compositionally biased region" description="Polar residues" evidence="1">
    <location>
        <begin position="78"/>
        <end position="88"/>
    </location>
</feature>
<reference evidence="3 4" key="1">
    <citation type="journal article" date="2015" name="Sci. Rep.">
        <title>Chromosome-level genome map provides insights into diverse defense mechanisms in the medicinal fungus Ganoderma sinense.</title>
        <authorList>
            <person name="Zhu Y."/>
            <person name="Xu J."/>
            <person name="Sun C."/>
            <person name="Zhou S."/>
            <person name="Xu H."/>
            <person name="Nelson D.R."/>
            <person name="Qian J."/>
            <person name="Song J."/>
            <person name="Luo H."/>
            <person name="Xiang L."/>
            <person name="Li Y."/>
            <person name="Xu Z."/>
            <person name="Ji A."/>
            <person name="Wang L."/>
            <person name="Lu S."/>
            <person name="Hayward A."/>
            <person name="Sun W."/>
            <person name="Li X."/>
            <person name="Schwartz D.C."/>
            <person name="Wang Y."/>
            <person name="Chen S."/>
        </authorList>
    </citation>
    <scope>NUCLEOTIDE SEQUENCE [LARGE SCALE GENOMIC DNA]</scope>
    <source>
        <strain evidence="3 4">ZZ0214-1</strain>
    </source>
</reference>
<organism evidence="3 4">
    <name type="scientific">Ganoderma sinense ZZ0214-1</name>
    <dbReference type="NCBI Taxonomy" id="1077348"/>
    <lineage>
        <taxon>Eukaryota</taxon>
        <taxon>Fungi</taxon>
        <taxon>Dikarya</taxon>
        <taxon>Basidiomycota</taxon>
        <taxon>Agaricomycotina</taxon>
        <taxon>Agaricomycetes</taxon>
        <taxon>Polyporales</taxon>
        <taxon>Polyporaceae</taxon>
        <taxon>Ganoderma</taxon>
    </lineage>
</organism>
<feature type="compositionally biased region" description="Low complexity" evidence="1">
    <location>
        <begin position="94"/>
        <end position="148"/>
    </location>
</feature>
<feature type="region of interest" description="Disordered" evidence="1">
    <location>
        <begin position="24"/>
        <end position="160"/>
    </location>
</feature>
<proteinExistence type="predicted"/>
<keyword evidence="2" id="KW-0732">Signal</keyword>
<comment type="caution">
    <text evidence="3">The sequence shown here is derived from an EMBL/GenBank/DDBJ whole genome shotgun (WGS) entry which is preliminary data.</text>
</comment>
<feature type="compositionally biased region" description="Basic and acidic residues" evidence="1">
    <location>
        <begin position="56"/>
        <end position="65"/>
    </location>
</feature>
<evidence type="ECO:0000313" key="4">
    <source>
        <dbReference type="Proteomes" id="UP000230002"/>
    </source>
</evidence>
<feature type="region of interest" description="Disordered" evidence="1">
    <location>
        <begin position="217"/>
        <end position="240"/>
    </location>
</feature>
<sequence>MPSFDRLLVFSVLALAASVLSAPVGTDRGHRGVLPASSANNVGGVVSGDIDDRDFDEQNTHHNNEDAGSSIHQRRAATPTTGKTTQKPRPTKMASPKSTKAKTAAKVTPTKPAKSTKVKATAKPTKSIKATTRPTKTTKTSNTASKASNGTAAAKPSACPIEQPAKKHRAFTSRAYDYVAHLFARDSAEFIGWHGTNSVCPAYLWVAIHSADVLTRKPPPYGRPAGTLRSRPKGSAITCP</sequence>